<gene>
    <name evidence="1" type="ORF">H3N35_14425</name>
</gene>
<reference evidence="1 2" key="1">
    <citation type="journal article" date="2022" name="Mar. Drugs">
        <title>Bioassay-Guided Fractionation Leads to the Detection of Cholic Acid Generated by the Rare Thalassomonas sp.</title>
        <authorList>
            <person name="Pheiffer F."/>
            <person name="Schneider Y.K."/>
            <person name="Hansen E.H."/>
            <person name="Andersen J.H."/>
            <person name="Isaksson J."/>
            <person name="Busche T."/>
            <person name="R C."/>
            <person name="Kalinowski J."/>
            <person name="Zyl L.V."/>
            <person name="Trindade M."/>
        </authorList>
    </citation>
    <scope>NUCLEOTIDE SEQUENCE [LARGE SCALE GENOMIC DNA]</scope>
    <source>
        <strain evidence="1 2">A5K-61T</strain>
    </source>
</reference>
<keyword evidence="2" id="KW-1185">Reference proteome</keyword>
<protein>
    <submittedName>
        <fullName evidence="1">Uncharacterized protein</fullName>
    </submittedName>
</protein>
<organism evidence="1 2">
    <name type="scientific">Thalassomonas haliotis</name>
    <dbReference type="NCBI Taxonomy" id="485448"/>
    <lineage>
        <taxon>Bacteria</taxon>
        <taxon>Pseudomonadati</taxon>
        <taxon>Pseudomonadota</taxon>
        <taxon>Gammaproteobacteria</taxon>
        <taxon>Alteromonadales</taxon>
        <taxon>Colwelliaceae</taxon>
        <taxon>Thalassomonas</taxon>
    </lineage>
</organism>
<dbReference type="RefSeq" id="WP_274049485.1">
    <property type="nucleotide sequence ID" value="NZ_CP059693.1"/>
</dbReference>
<evidence type="ECO:0000313" key="2">
    <source>
        <dbReference type="Proteomes" id="UP001215231"/>
    </source>
</evidence>
<evidence type="ECO:0000313" key="1">
    <source>
        <dbReference type="EMBL" id="WDE09534.1"/>
    </source>
</evidence>
<dbReference type="EMBL" id="CP059693">
    <property type="protein sequence ID" value="WDE09534.1"/>
    <property type="molecule type" value="Genomic_DNA"/>
</dbReference>
<name>A0ABY7V916_9GAMM</name>
<sequence length="1130" mass="129928">MTLDASIDKFPDFCASKDFAYLRGKGIDYIRALAASQWTDHNIHDPGITLLEMLCYAITDLGYKTDYAIEDILAESCITDTKLAARSDKSNGINGKSRASNDNSYFTPREILPCKALTLNDWRKVIIDVPLIHNARLDLLTRSEPAIYRDEQKSELSYTPPPGSTETEKANIRLNIQGLYQVKLEFENQGPLGDLNCWSYQFPLAPSNLKTVTLHFEPAWPVFFENQLNVDEFEHLYFDDFTSISDSAVYISCFTLSDNNLKIPIKVHIESPLEKTDENKQFIEPRLLDRLDDIRAFLQARIKQCSKTAQQVKQRLHRQRSLCEDFVRFSTSEIEEIGICTDIEIRPDVDIHLVQANIYHVLENFLTPRVTFYSLEEMQQMAIPLDHIFNGPLLQHGFIKDDDLLRCQHKTVIHISDVIRELMAINGIIAIRKLQLSKFFRGLLLNDGEHWCLPITDKRGIKFNAEKSKIVLYKGLIPYQGDGPESQAHLEDLRALNARARLQAKAYDVTMPAGQDQQLGLYHSIQDSFSLVYGIGQEGLPPSAGPQRHAQAKQLKGFLTIMEQILANYCAQLANLKHLFSLNSDIKRSYFSQLLFSLPVTYKLSQSVLDALADKGLSQNKLDKLAPLKDDPGLERETFAAQIEALPGEELTDEELSQLLDLCKIPEIKVPNLPNGANLVREFVARHQEDKTIDWNQASSYQSQWQQYLLTVKEQRWQTMCERDNSLESAQTYQARKNRFLDHLLARFGEQFTDYVLLSTQLDGTKAADDIIRDKIAFLKEIPVLSADRGQGFNYLRESSGDNVSGVEKRASRLAGIDNWQRKSLLPDYEKIFDTYPEIDEDDIEETRFHIQDPNPAPGQDACILFHSTKHYTDLDTLTQAMASALYSGLEQKNYRIDINVHQQYFFCLLDQDKDIIAVHKKYYRYRFEVEQVIDYTIAVLKMKEAVFEGFHLVEHSLLRPFAPVKTTEKPPGLPLPPCDEDDIKLFKVSLNEDCSPGYQDPYSFRITAVVPCWLRRFASLDFRRFFEQTLRQETPAHIHIKICWVDQDTMASFEPAFFDWLEHKRRTIFSHGALFCQNHDLIAAQNKLMTEMEKLNSHYPQSRLFMCNQDETHRPIVLNHSQLGEEEGK</sequence>
<dbReference type="Proteomes" id="UP001215231">
    <property type="component" value="Chromosome"/>
</dbReference>
<proteinExistence type="predicted"/>
<accession>A0ABY7V916</accession>